<feature type="region of interest" description="Disordered" evidence="4">
    <location>
        <begin position="1169"/>
        <end position="1221"/>
    </location>
</feature>
<feature type="compositionally biased region" description="Gly residues" evidence="4">
    <location>
        <begin position="413"/>
        <end position="426"/>
    </location>
</feature>
<evidence type="ECO:0000313" key="8">
    <source>
        <dbReference type="Proteomes" id="UP001652621"/>
    </source>
</evidence>
<feature type="compositionally biased region" description="Low complexity" evidence="4">
    <location>
        <begin position="54"/>
        <end position="63"/>
    </location>
</feature>
<feature type="compositionally biased region" description="Basic residues" evidence="4">
    <location>
        <begin position="1121"/>
        <end position="1131"/>
    </location>
</feature>
<dbReference type="InterPro" id="IPR045046">
    <property type="entry name" value="Vps9-like"/>
</dbReference>
<dbReference type="Proteomes" id="UP001652621">
    <property type="component" value="Unplaced"/>
</dbReference>
<proteinExistence type="inferred from homology"/>
<dbReference type="PROSITE" id="PS50200">
    <property type="entry name" value="RA"/>
    <property type="match status" value="1"/>
</dbReference>
<feature type="compositionally biased region" description="Low complexity" evidence="4">
    <location>
        <begin position="1082"/>
        <end position="1103"/>
    </location>
</feature>
<accession>A0ABM3UZM0</accession>
<dbReference type="InterPro" id="IPR029071">
    <property type="entry name" value="Ubiquitin-like_domsf"/>
</dbReference>
<sequence>MTTDEVILRRDKAAENGEEYREPPPRLRGQSTYLALLSSLATDLDIMLNDLRSSPSSRLSSNNHHLHVPRSATSTYTPFSFTNIGTASSFTTPTTTTAATSSSSPVTTTNHSHLYRQSALRSNYPLNAEHKSNRDDSGCDNNNYRSNQQRQQQQQQQQSKNSQSSSVLQQRQPTPLSGNRNQQHQRFNQNTETNNNNIKYYEQQLGTTADYANSDRNNNNSSSNGANNSSSKHHIKESISFTTIAKTGSCDRASNDNNFSVGTSGTPSVSVSCTSTTTTTTTTATSFQGFSTDVTRVSKLPLYTYQHRQLQQPQTLHIKLLQQQQATKAIASQITEAPTDAAATTQNVVNRHKTMALSDGTLTGTTGSNPSNCSATTASTSNTSTRTTTTNPLSTTSTSLDFRINASITAPGTGTGGGGGGRGGARGSSIASSKSHHICNINTSSTTTTTTSSCSWQLQSTTSGHAAAATSSSTTSFLRSSDSTLASAATTTTTHHQQQQQGLNATAGQNNQLKSNATNTASTTTSATNNNNNNNTSSSGLSSHQRLPFCGLDSIKGSDNNGGDGSLGGGGGGVTATGGTTAGGKTNLSFDLNLQNGNPSSGHNIMSHDNASEQFHSLDATDSCGDGQFEDDMQALLPKCSRLSRDELSQSRTSLVSSSDGGILAEGETSSETSRGSDDDSPPCDLGLVERLLLTHPVWFLPGIQRSGAVHFLQGKEEGNFIVRGSSQPNTMAVSVRLPPDTGPYIEHYLIQSNEGILCLESSRFKFDSIPSLIAHYAQCCDELPVQLVLPRALREAKNRQQLSSLALLGQEFWRYPMSCPKEKEATFLDAKSPNSITETSGIGTTIFSNSGGSSSATGVNQNSKVFSPISNITSIFSQAGTPSDTTSSMSSFTTSGGQHMQLMSPESVDSVILTMSPVDINNQRNGILGLGNNPTDNFKTSSNNLSTFKSNALQNSQQNNFKNSTKNIMDQEIRTQRPKPPNTLNLDLRKAAPAPPMRWSKPLSPNSPQPPTDINGLNAANNFTVTTTVTFSVDNANAPQFVEVTTPAANNALTSVINSNTTFQTFSKRLSPEGECKDTLSSQGSSGGSRWQSHSSKDSNSSQRNILSPCTPTNANVGGKSRKSKSRKESKHYQESDILESPEIYCRSTLHDKISDYEDLWSHDPSDRTGLVTSFKPPPDGQQGKRPDLLAETPSITSSSNTNTTAPAVTSCPPLTHTADPLTMMSSETTSDTQQLLKFPEDSKPRSRAGLILPGLMTQSLSEDQVFKCEATEGDATPTAQTPVSRSKQGSPFYAEPADALKQAGLTTASILRRSQRGPLLPANHRHSEPPKGGFVRTPMCPLLVPAEIEKIAGSLDELKKKQQQLQQQAQPQQQPSKRARGRFEQWQLDSSWEFMAKGDDNDAEYGDYDSAEQWKDVNASENPNKENSLNREANKENKQKPLTIHQIIAKRLPDLNLPELVRCSTPPQQQQQQSQQQQHHQQNGNNKHLNELNGSQKSFESSQNNTCRLSAYDNVERNYALSQCFFTGLDSAQSDDGTVFSEPWDSSQWDSFMPHDDATINSDTIHLSKCRPVLSEDDTIIEELSTKELNGQDTLKPKKTSGKHATILRNPSIRDREILCHPRNKINIYNGGPGDTVRDYTLLLASDQGTTFARNIENFISCTKESREAAPQVVMRNMRQFMNGMKNYLVKHGEGKFHQEVEAARSRLKSDEFLNLDAILETVMHQLVVLPLREHLYGMFVDYYTRSEDIQLLAQNVKYACGRAASDFGIRSSVTPPSPTSLQVISNLLLRLQEAELPLEKLELFLCVISTIFDATGCPRGQQLGADDFLPILVYVVAKCGFVGAEIEAEFMWGLLQPTLLNGEPGYYLTALCSAVHVLKSFMASENESGTGSLDWRSSSLPACSSVLRVIIPDECNGSLQTRTLPVRPHTTTREVCRIIAHKARITNPQDYALFKLVDGEETLLNDTECPQDIRLAAKGKHCMLAYKRIDAKIAWPTSAQPNFN</sequence>
<dbReference type="SMART" id="SM00252">
    <property type="entry name" value="SH2"/>
    <property type="match status" value="1"/>
</dbReference>
<dbReference type="Pfam" id="PF02204">
    <property type="entry name" value="VPS9"/>
    <property type="match status" value="1"/>
</dbReference>
<dbReference type="PROSITE" id="PS51205">
    <property type="entry name" value="VPS9"/>
    <property type="match status" value="1"/>
</dbReference>
<dbReference type="SUPFAM" id="SSF109993">
    <property type="entry name" value="VPS9 domain"/>
    <property type="match status" value="1"/>
</dbReference>
<feature type="compositionally biased region" description="Low complexity" evidence="4">
    <location>
        <begin position="141"/>
        <end position="170"/>
    </location>
</feature>
<feature type="region of interest" description="Disordered" evidence="4">
    <location>
        <begin position="54"/>
        <end position="113"/>
    </location>
</feature>
<feature type="region of interest" description="Disordered" evidence="4">
    <location>
        <begin position="1414"/>
        <end position="1444"/>
    </location>
</feature>
<feature type="region of interest" description="Disordered" evidence="4">
    <location>
        <begin position="1317"/>
        <end position="1339"/>
    </location>
</feature>
<feature type="region of interest" description="Disordered" evidence="4">
    <location>
        <begin position="1361"/>
        <end position="1385"/>
    </location>
</feature>
<dbReference type="Gene3D" id="3.30.505.10">
    <property type="entry name" value="SH2 domain"/>
    <property type="match status" value="1"/>
</dbReference>
<dbReference type="RefSeq" id="XP_058978974.1">
    <property type="nucleotide sequence ID" value="XM_059122991.1"/>
</dbReference>
<dbReference type="SUPFAM" id="SSF54236">
    <property type="entry name" value="Ubiquitin-like"/>
    <property type="match status" value="1"/>
</dbReference>
<protein>
    <submittedName>
        <fullName evidence="9">Protein sprint isoform X1</fullName>
    </submittedName>
</protein>
<organism evidence="8 9">
    <name type="scientific">Musca domestica</name>
    <name type="common">House fly</name>
    <dbReference type="NCBI Taxonomy" id="7370"/>
    <lineage>
        <taxon>Eukaryota</taxon>
        <taxon>Metazoa</taxon>
        <taxon>Ecdysozoa</taxon>
        <taxon>Arthropoda</taxon>
        <taxon>Hexapoda</taxon>
        <taxon>Insecta</taxon>
        <taxon>Pterygota</taxon>
        <taxon>Neoptera</taxon>
        <taxon>Endopterygota</taxon>
        <taxon>Diptera</taxon>
        <taxon>Brachycera</taxon>
        <taxon>Muscomorpha</taxon>
        <taxon>Muscoidea</taxon>
        <taxon>Muscidae</taxon>
        <taxon>Musca</taxon>
    </lineage>
</organism>
<dbReference type="InterPro" id="IPR037191">
    <property type="entry name" value="VPS9_dom_sf"/>
</dbReference>
<feature type="region of interest" description="Disordered" evidence="4">
    <location>
        <begin position="650"/>
        <end position="682"/>
    </location>
</feature>
<dbReference type="SUPFAM" id="SSF55550">
    <property type="entry name" value="SH2 domain"/>
    <property type="match status" value="1"/>
</dbReference>
<feature type="compositionally biased region" description="Basic and acidic residues" evidence="4">
    <location>
        <begin position="1"/>
        <end position="25"/>
    </location>
</feature>
<comment type="similarity">
    <text evidence="1">Belongs to the RIN (Ras interaction/interference) family.</text>
</comment>
<dbReference type="SMART" id="SM00314">
    <property type="entry name" value="RA"/>
    <property type="match status" value="1"/>
</dbReference>
<feature type="domain" description="SH2" evidence="5">
    <location>
        <begin position="699"/>
        <end position="792"/>
    </location>
</feature>
<feature type="compositionally biased region" description="Low complexity" evidence="4">
    <location>
        <begin position="487"/>
        <end position="539"/>
    </location>
</feature>
<evidence type="ECO:0000259" key="6">
    <source>
        <dbReference type="PROSITE" id="PS50200"/>
    </source>
</evidence>
<feature type="region of interest" description="Disordered" evidence="4">
    <location>
        <begin position="878"/>
        <end position="902"/>
    </location>
</feature>
<feature type="compositionally biased region" description="Low complexity" evidence="4">
    <location>
        <begin position="1470"/>
        <end position="1484"/>
    </location>
</feature>
<dbReference type="InterPro" id="IPR003123">
    <property type="entry name" value="VPS9"/>
</dbReference>
<feature type="region of interest" description="Disordered" evidence="4">
    <location>
        <begin position="487"/>
        <end position="545"/>
    </location>
</feature>
<feature type="region of interest" description="Disordered" evidence="4">
    <location>
        <begin position="127"/>
        <end position="196"/>
    </location>
</feature>
<feature type="region of interest" description="Disordered" evidence="4">
    <location>
        <begin position="359"/>
        <end position="434"/>
    </location>
</feature>
<feature type="compositionally biased region" description="Low complexity" evidence="4">
    <location>
        <begin position="214"/>
        <end position="230"/>
    </location>
</feature>
<feature type="compositionally biased region" description="Low complexity" evidence="4">
    <location>
        <begin position="650"/>
        <end position="659"/>
    </location>
</feature>
<feature type="compositionally biased region" description="Low complexity" evidence="4">
    <location>
        <begin position="1194"/>
        <end position="1212"/>
    </location>
</feature>
<evidence type="ECO:0000259" key="7">
    <source>
        <dbReference type="PROSITE" id="PS51205"/>
    </source>
</evidence>
<keyword evidence="2" id="KW-0343">GTPase activation</keyword>
<dbReference type="InterPro" id="IPR000980">
    <property type="entry name" value="SH2"/>
</dbReference>
<evidence type="ECO:0000313" key="9">
    <source>
        <dbReference type="RefSeq" id="XP_058978974.1"/>
    </source>
</evidence>
<dbReference type="InterPro" id="IPR000159">
    <property type="entry name" value="RA_dom"/>
</dbReference>
<feature type="compositionally biased region" description="Low complexity" evidence="4">
    <location>
        <begin position="1365"/>
        <end position="1377"/>
    </location>
</feature>
<evidence type="ECO:0000256" key="2">
    <source>
        <dbReference type="ARBA" id="ARBA00022468"/>
    </source>
</evidence>
<feature type="compositionally biased region" description="Low complexity" evidence="4">
    <location>
        <begin position="360"/>
        <end position="412"/>
    </location>
</feature>
<evidence type="ECO:0000256" key="1">
    <source>
        <dbReference type="ARBA" id="ARBA00006919"/>
    </source>
</evidence>
<reference evidence="9" key="1">
    <citation type="submission" date="2025-08" db="UniProtKB">
        <authorList>
            <consortium name="RefSeq"/>
        </authorList>
    </citation>
    <scope>IDENTIFICATION</scope>
    <source>
        <strain evidence="9">Aabys</strain>
        <tissue evidence="9">Whole body</tissue>
    </source>
</reference>
<feature type="region of interest" description="Disordered" evidence="4">
    <location>
        <begin position="210"/>
        <end position="234"/>
    </location>
</feature>
<feature type="region of interest" description="Disordered" evidence="4">
    <location>
        <begin position="994"/>
        <end position="1019"/>
    </location>
</feature>
<dbReference type="InterPro" id="IPR036860">
    <property type="entry name" value="SH2_dom_sf"/>
</dbReference>
<dbReference type="PANTHER" id="PTHR23101:SF104">
    <property type="entry name" value="PROTEIN SPRINT"/>
    <property type="match status" value="1"/>
</dbReference>
<dbReference type="Gene3D" id="1.20.1050.80">
    <property type="entry name" value="VPS9 domain"/>
    <property type="match status" value="1"/>
</dbReference>
<keyword evidence="8" id="KW-1185">Reference proteome</keyword>
<feature type="compositionally biased region" description="Polar residues" evidence="4">
    <location>
        <begin position="1485"/>
        <end position="1503"/>
    </location>
</feature>
<feature type="compositionally biased region" description="Low complexity" evidence="4">
    <location>
        <begin position="179"/>
        <end position="196"/>
    </location>
</feature>
<feature type="compositionally biased region" description="Low complexity" evidence="4">
    <location>
        <begin position="86"/>
        <end position="109"/>
    </location>
</feature>
<feature type="region of interest" description="Disordered" evidence="4">
    <location>
        <begin position="1"/>
        <end position="27"/>
    </location>
</feature>
<feature type="compositionally biased region" description="Basic and acidic residues" evidence="4">
    <location>
        <begin position="128"/>
        <end position="137"/>
    </location>
</feature>
<dbReference type="PANTHER" id="PTHR23101">
    <property type="entry name" value="RAB GDP/GTP EXCHANGE FACTOR"/>
    <property type="match status" value="1"/>
</dbReference>
<feature type="region of interest" description="Disordered" evidence="4">
    <location>
        <begin position="1069"/>
        <end position="1137"/>
    </location>
</feature>
<feature type="domain" description="VPS9" evidence="7">
    <location>
        <begin position="1748"/>
        <end position="1890"/>
    </location>
</feature>
<evidence type="ECO:0000256" key="4">
    <source>
        <dbReference type="SAM" id="MobiDB-lite"/>
    </source>
</evidence>
<feature type="domain" description="Ras-associating" evidence="6">
    <location>
        <begin position="1906"/>
        <end position="1994"/>
    </location>
</feature>
<dbReference type="PROSITE" id="PS50001">
    <property type="entry name" value="SH2"/>
    <property type="match status" value="1"/>
</dbReference>
<dbReference type="Pfam" id="PF23268">
    <property type="entry name" value="RIN1"/>
    <property type="match status" value="1"/>
</dbReference>
<feature type="region of interest" description="Disordered" evidence="4">
    <location>
        <begin position="589"/>
        <end position="608"/>
    </location>
</feature>
<name>A0ABM3UZM0_MUSDO</name>
<feature type="region of interest" description="Disordered" evidence="4">
    <location>
        <begin position="561"/>
        <end position="580"/>
    </location>
</feature>
<dbReference type="SMART" id="SM00167">
    <property type="entry name" value="VPS9"/>
    <property type="match status" value="1"/>
</dbReference>
<dbReference type="CDD" id="cd01776">
    <property type="entry name" value="RA_Rin"/>
    <property type="match status" value="1"/>
</dbReference>
<gene>
    <name evidence="9" type="primary">LOC101893749</name>
</gene>
<dbReference type="Pfam" id="PF00788">
    <property type="entry name" value="RA"/>
    <property type="match status" value="1"/>
</dbReference>
<dbReference type="GeneID" id="101893749"/>
<evidence type="ECO:0000256" key="3">
    <source>
        <dbReference type="PROSITE-ProRule" id="PRU00191"/>
    </source>
</evidence>
<keyword evidence="3" id="KW-0727">SH2 domain</keyword>
<feature type="compositionally biased region" description="Polar residues" evidence="4">
    <location>
        <begin position="1104"/>
        <end position="1117"/>
    </location>
</feature>
<dbReference type="Pfam" id="PF00017">
    <property type="entry name" value="SH2"/>
    <property type="match status" value="1"/>
</dbReference>
<feature type="compositionally biased region" description="Basic and acidic residues" evidence="4">
    <location>
        <begin position="1430"/>
        <end position="1441"/>
    </location>
</feature>
<feature type="compositionally biased region" description="Low complexity" evidence="4">
    <location>
        <begin position="882"/>
        <end position="896"/>
    </location>
</feature>
<feature type="region of interest" description="Disordered" evidence="4">
    <location>
        <begin position="1462"/>
        <end position="1503"/>
    </location>
</feature>
<evidence type="ECO:0000259" key="5">
    <source>
        <dbReference type="PROSITE" id="PS50001"/>
    </source>
</evidence>
<feature type="compositionally biased region" description="Polar residues" evidence="4">
    <location>
        <begin position="71"/>
        <end position="85"/>
    </location>
</feature>